<dbReference type="CDD" id="cd00198">
    <property type="entry name" value="vWFA"/>
    <property type="match status" value="1"/>
</dbReference>
<dbReference type="InterPro" id="IPR036465">
    <property type="entry name" value="vWFA_dom_sf"/>
</dbReference>
<name>A0ABW7X147_9NOCA</name>
<proteinExistence type="predicted"/>
<feature type="domain" description="VWFA" evidence="2">
    <location>
        <begin position="179"/>
        <end position="418"/>
    </location>
</feature>
<feature type="region of interest" description="Disordered" evidence="1">
    <location>
        <begin position="579"/>
        <end position="602"/>
    </location>
</feature>
<dbReference type="Pfam" id="PF13519">
    <property type="entry name" value="VWA_2"/>
    <property type="match status" value="1"/>
</dbReference>
<organism evidence="3 4">
    <name type="scientific">Nocardia xishanensis</name>
    <dbReference type="NCBI Taxonomy" id="238964"/>
    <lineage>
        <taxon>Bacteria</taxon>
        <taxon>Bacillati</taxon>
        <taxon>Actinomycetota</taxon>
        <taxon>Actinomycetes</taxon>
        <taxon>Mycobacteriales</taxon>
        <taxon>Nocardiaceae</taxon>
        <taxon>Nocardia</taxon>
    </lineage>
</organism>
<protein>
    <submittedName>
        <fullName evidence="3">VWA domain-containing protein</fullName>
    </submittedName>
</protein>
<evidence type="ECO:0000256" key="1">
    <source>
        <dbReference type="SAM" id="MobiDB-lite"/>
    </source>
</evidence>
<comment type="caution">
    <text evidence="3">The sequence shown here is derived from an EMBL/GenBank/DDBJ whole genome shotgun (WGS) entry which is preliminary data.</text>
</comment>
<dbReference type="SMART" id="SM00327">
    <property type="entry name" value="VWA"/>
    <property type="match status" value="1"/>
</dbReference>
<evidence type="ECO:0000313" key="3">
    <source>
        <dbReference type="EMBL" id="MFI2474820.1"/>
    </source>
</evidence>
<dbReference type="SUPFAM" id="SSF53300">
    <property type="entry name" value="vWA-like"/>
    <property type="match status" value="1"/>
</dbReference>
<evidence type="ECO:0000313" key="4">
    <source>
        <dbReference type="Proteomes" id="UP001611415"/>
    </source>
</evidence>
<dbReference type="EMBL" id="JBIRYO010000008">
    <property type="protein sequence ID" value="MFI2474820.1"/>
    <property type="molecule type" value="Genomic_DNA"/>
</dbReference>
<reference evidence="3 4" key="1">
    <citation type="submission" date="2024-10" db="EMBL/GenBank/DDBJ databases">
        <title>The Natural Products Discovery Center: Release of the First 8490 Sequenced Strains for Exploring Actinobacteria Biosynthetic Diversity.</title>
        <authorList>
            <person name="Kalkreuter E."/>
            <person name="Kautsar S.A."/>
            <person name="Yang D."/>
            <person name="Bader C.D."/>
            <person name="Teijaro C.N."/>
            <person name="Fluegel L."/>
            <person name="Davis C.M."/>
            <person name="Simpson J.R."/>
            <person name="Lauterbach L."/>
            <person name="Steele A.D."/>
            <person name="Gui C."/>
            <person name="Meng S."/>
            <person name="Li G."/>
            <person name="Viehrig K."/>
            <person name="Ye F."/>
            <person name="Su P."/>
            <person name="Kiefer A.F."/>
            <person name="Nichols A."/>
            <person name="Cepeda A.J."/>
            <person name="Yan W."/>
            <person name="Fan B."/>
            <person name="Jiang Y."/>
            <person name="Adhikari A."/>
            <person name="Zheng C.-J."/>
            <person name="Schuster L."/>
            <person name="Cowan T.M."/>
            <person name="Smanski M.J."/>
            <person name="Chevrette M.G."/>
            <person name="De Carvalho L.P.S."/>
            <person name="Shen B."/>
        </authorList>
    </citation>
    <scope>NUCLEOTIDE SEQUENCE [LARGE SCALE GENOMIC DNA]</scope>
    <source>
        <strain evidence="3 4">NPDC019275</strain>
    </source>
</reference>
<gene>
    <name evidence="3" type="ORF">ACH49W_15705</name>
</gene>
<dbReference type="PROSITE" id="PS50234">
    <property type="entry name" value="VWFA"/>
    <property type="match status" value="1"/>
</dbReference>
<dbReference type="Gene3D" id="3.40.50.410">
    <property type="entry name" value="von Willebrand factor, type A domain"/>
    <property type="match status" value="1"/>
</dbReference>
<keyword evidence="4" id="KW-1185">Reference proteome</keyword>
<accession>A0ABW7X147</accession>
<dbReference type="InterPro" id="IPR002035">
    <property type="entry name" value="VWF_A"/>
</dbReference>
<evidence type="ECO:0000259" key="2">
    <source>
        <dbReference type="PROSITE" id="PS50234"/>
    </source>
</evidence>
<dbReference type="Proteomes" id="UP001611415">
    <property type="component" value="Unassembled WGS sequence"/>
</dbReference>
<sequence>MTDVIDSSSHQLVVVPAGGPIAGSRIGLPKGAAAGPGLLQVRAGEELVQVAVRAVELEQVPPGYAAIADDLASAWDIEVDAGHTAWRFDSVNPQAVRRIVLELPTELDPADAARGIVNARLAGSLLWVSDDRAELFVPVDGVPHRVREIDLGGQRTGLACLTTNTAVELYASSVRAGVDIVVLADVSNSMTVDDIPAEIESARRFGSRQSWITRIEALKRALHELLEIRLQVSGRVSRLALLEFNERVQHKFPRGGGMAQLDGSSPEDVVTEFRHAVALLRPSGATAIGNAVHEAANLLYQHGRAGNEKLIVLVSDGANWTPKGEQATGEMVQTVEEPVSLVAHLHRDVGIRLHAIGISTAEMFYRRAAYEPNETIVPNHALLEELVKVGGGDPTTVGGLDVLADYFAGLGGGMTHRVGERLTEPSRPGPLPERTLAALDRLRTAGAVEWDSRRDELRDLLFDLVMKCNGEGKRIYGRPAWLDLDLQRLMSREFGEPIDDLERFVVSVARVLRGKQTEQPFRSLRSFLDRLEQSGAEYGALTRLLGAAVDSPSGAQVLVMQRVHELIGEMHSVLAAMQPTAAENEPEPSARPPAKSRFTYRD</sequence>
<dbReference type="RefSeq" id="WP_364827235.1">
    <property type="nucleotide sequence ID" value="NZ_JBFAYM010000025.1"/>
</dbReference>